<dbReference type="EMBL" id="JBBPIX010000018">
    <property type="protein sequence ID" value="MEK6466877.1"/>
    <property type="molecule type" value="Genomic_DNA"/>
</dbReference>
<feature type="compositionally biased region" description="Basic and acidic residues" evidence="5">
    <location>
        <begin position="275"/>
        <end position="286"/>
    </location>
</feature>
<dbReference type="Gene3D" id="3.60.120.10">
    <property type="entry name" value="Anthranilate synthase"/>
    <property type="match status" value="1"/>
</dbReference>
<proteinExistence type="predicted"/>
<dbReference type="InterPro" id="IPR019996">
    <property type="entry name" value="Salicylate_synthase"/>
</dbReference>
<organism evidence="7 8">
    <name type="scientific">Pseudonocardia alni subsp. carboxydivorans</name>
    <dbReference type="NCBI Taxonomy" id="415010"/>
    <lineage>
        <taxon>Bacteria</taxon>
        <taxon>Bacillati</taxon>
        <taxon>Actinomycetota</taxon>
        <taxon>Actinomycetes</taxon>
        <taxon>Pseudonocardiales</taxon>
        <taxon>Pseudonocardiaceae</taxon>
        <taxon>Pseudonocardia</taxon>
    </lineage>
</organism>
<keyword evidence="8" id="KW-1185">Reference proteome</keyword>
<dbReference type="EC" id="4.2.99.21" evidence="7"/>
<feature type="region of interest" description="Disordered" evidence="5">
    <location>
        <begin position="267"/>
        <end position="286"/>
    </location>
</feature>
<evidence type="ECO:0000313" key="7">
    <source>
        <dbReference type="EMBL" id="MEK6466877.1"/>
    </source>
</evidence>
<dbReference type="PRINTS" id="PR00095">
    <property type="entry name" value="ANTSNTHASEI"/>
</dbReference>
<feature type="domain" description="Chorismate-utilising enzyme C-terminal" evidence="6">
    <location>
        <begin position="185"/>
        <end position="438"/>
    </location>
</feature>
<evidence type="ECO:0000256" key="1">
    <source>
        <dbReference type="ARBA" id="ARBA00001946"/>
    </source>
</evidence>
<sequence>MSTTTEAAGPPRTHPAPTERTRSAADRIAGATAIARAVPDGDPYVLYERGDDVFLAAGTAAELVLDPDGLTVSSPAGTRHEPLGTDPLAQVAAALAAVGGTGWQAFGWASFELAHLLHGGELPAGTGTLLHLLLPRHRAHLHPGGADVDTADDAVARSWRDAILGAGPGGPRSGPPVTVDESARAEAYRGSVAAAVAEIAADRFRKVILSRTVPVTEPVDLPATYRHGRAHNTPARSFLLRLGGLEAAGFSPETVVEVAADGTFSTQPLAGTRARSGEPGRDAELSDELRHDPKEIYEHAVSVQVAQDEVSQVSDPDAVVVEEFMRVVERGSVQHLASRVRGRLRPGATAWDALGRLFPAVTASGLPKAPACAAISRHEGARGLYSGAVLTVDHTGALDAALVLRAIYRAQGRTWLRAGAGIVGASTPERELEETREKLRSVSRFLVGEETP</sequence>
<feature type="region of interest" description="Disordered" evidence="5">
    <location>
        <begin position="1"/>
        <end position="23"/>
    </location>
</feature>
<dbReference type="GO" id="GO:0043904">
    <property type="term" value="F:isochorismate pyruvate lyase activity"/>
    <property type="evidence" value="ECO:0007669"/>
    <property type="project" value="UniProtKB-EC"/>
</dbReference>
<evidence type="ECO:0000256" key="4">
    <source>
        <dbReference type="ARBA" id="ARBA00023239"/>
    </source>
</evidence>
<dbReference type="InterPro" id="IPR019999">
    <property type="entry name" value="Anth_synth_I-like"/>
</dbReference>
<gene>
    <name evidence="7" type="ORF">WG925_24315</name>
</gene>
<dbReference type="SUPFAM" id="SSF56322">
    <property type="entry name" value="ADC synthase"/>
    <property type="match status" value="1"/>
</dbReference>
<comment type="caution">
    <text evidence="7">The sequence shown here is derived from an EMBL/GenBank/DDBJ whole genome shotgun (WGS) entry which is preliminary data.</text>
</comment>
<accession>A0ABU9AMU0</accession>
<keyword evidence="4 7" id="KW-0456">Lyase</keyword>
<dbReference type="NCBIfam" id="TIGR03494">
    <property type="entry name" value="salicyl_syn"/>
    <property type="match status" value="1"/>
</dbReference>
<evidence type="ECO:0000256" key="3">
    <source>
        <dbReference type="ARBA" id="ARBA00022842"/>
    </source>
</evidence>
<dbReference type="RefSeq" id="WP_346107286.1">
    <property type="nucleotide sequence ID" value="NZ_BAAAOD010000074.1"/>
</dbReference>
<evidence type="ECO:0000313" key="8">
    <source>
        <dbReference type="Proteomes" id="UP001367513"/>
    </source>
</evidence>
<protein>
    <submittedName>
        <fullName evidence="7">Salicylate synthase</fullName>
        <ecNumber evidence="7">4.2.99.21</ecNumber>
    </submittedName>
</protein>
<dbReference type="Pfam" id="PF00425">
    <property type="entry name" value="Chorismate_bind"/>
    <property type="match status" value="1"/>
</dbReference>
<comment type="cofactor">
    <cofactor evidence="1">
        <name>Mg(2+)</name>
        <dbReference type="ChEBI" id="CHEBI:18420"/>
    </cofactor>
</comment>
<dbReference type="PANTHER" id="PTHR11236:SF48">
    <property type="entry name" value="ISOCHORISMATE SYNTHASE MENF"/>
    <property type="match status" value="1"/>
</dbReference>
<dbReference type="Proteomes" id="UP001367513">
    <property type="component" value="Unassembled WGS sequence"/>
</dbReference>
<dbReference type="InterPro" id="IPR015890">
    <property type="entry name" value="Chorismate_C"/>
</dbReference>
<evidence type="ECO:0000259" key="6">
    <source>
        <dbReference type="Pfam" id="PF00425"/>
    </source>
</evidence>
<reference evidence="7 8" key="1">
    <citation type="submission" date="2024-03" db="EMBL/GenBank/DDBJ databases">
        <title>Draft genome sequence of Pseudonocardia carboxydivorans JCM 14827.</title>
        <authorList>
            <person name="Duangmal K."/>
        </authorList>
    </citation>
    <scope>NUCLEOTIDE SEQUENCE [LARGE SCALE GENOMIC DNA]</scope>
    <source>
        <strain evidence="7 8">JCM 14827</strain>
    </source>
</reference>
<keyword evidence="3" id="KW-0460">Magnesium</keyword>
<evidence type="ECO:0000256" key="5">
    <source>
        <dbReference type="SAM" id="MobiDB-lite"/>
    </source>
</evidence>
<name>A0ABU9AMU0_PSEA5</name>
<dbReference type="PANTHER" id="PTHR11236">
    <property type="entry name" value="AMINOBENZOATE/ANTHRANILATE SYNTHASE"/>
    <property type="match status" value="1"/>
</dbReference>
<evidence type="ECO:0000256" key="2">
    <source>
        <dbReference type="ARBA" id="ARBA00022723"/>
    </source>
</evidence>
<dbReference type="InterPro" id="IPR005801">
    <property type="entry name" value="ADC_synthase"/>
</dbReference>
<keyword evidence="2" id="KW-0479">Metal-binding</keyword>